<gene>
    <name evidence="1" type="ORF">WKV53_06185</name>
</gene>
<reference evidence="1 2" key="1">
    <citation type="submission" date="2024-04" db="EMBL/GenBank/DDBJ databases">
        <title>Luteolibacter sp. isolated from soil.</title>
        <authorList>
            <person name="An J."/>
        </authorList>
    </citation>
    <scope>NUCLEOTIDE SEQUENCE [LARGE SCALE GENOMIC DNA]</scope>
    <source>
        <strain evidence="1 2">Y139</strain>
    </source>
</reference>
<name>A0ABU9ARA3_9BACT</name>
<dbReference type="Proteomes" id="UP001371305">
    <property type="component" value="Unassembled WGS sequence"/>
</dbReference>
<protein>
    <submittedName>
        <fullName evidence="1">Uncharacterized protein</fullName>
    </submittedName>
</protein>
<dbReference type="RefSeq" id="WP_341403487.1">
    <property type="nucleotide sequence ID" value="NZ_JBBUKT010000002.1"/>
</dbReference>
<comment type="caution">
    <text evidence="1">The sequence shown here is derived from an EMBL/GenBank/DDBJ whole genome shotgun (WGS) entry which is preliminary data.</text>
</comment>
<proteinExistence type="predicted"/>
<accession>A0ABU9ARA3</accession>
<dbReference type="EMBL" id="JBBUKT010000002">
    <property type="protein sequence ID" value="MEK7950073.1"/>
    <property type="molecule type" value="Genomic_DNA"/>
</dbReference>
<sequence>MSDDKSEVLIARLAEIKKPEGFQAHIGELIKFKHTEFFSKCTQIIHFYLTEDNLHHDERWPKVGLAEIDKKPRDRKLAKYLKKFKILHAVTGGYNPQGITIIGENAVDEIRFTFQGDESAELLHERFKFSLEKCHWWEPE</sequence>
<evidence type="ECO:0000313" key="2">
    <source>
        <dbReference type="Proteomes" id="UP001371305"/>
    </source>
</evidence>
<evidence type="ECO:0000313" key="1">
    <source>
        <dbReference type="EMBL" id="MEK7950073.1"/>
    </source>
</evidence>
<keyword evidence="2" id="KW-1185">Reference proteome</keyword>
<organism evidence="1 2">
    <name type="scientific">Luteolibacter soli</name>
    <dbReference type="NCBI Taxonomy" id="3135280"/>
    <lineage>
        <taxon>Bacteria</taxon>
        <taxon>Pseudomonadati</taxon>
        <taxon>Verrucomicrobiota</taxon>
        <taxon>Verrucomicrobiia</taxon>
        <taxon>Verrucomicrobiales</taxon>
        <taxon>Verrucomicrobiaceae</taxon>
        <taxon>Luteolibacter</taxon>
    </lineage>
</organism>